<evidence type="ECO:0000313" key="2">
    <source>
        <dbReference type="Proteomes" id="UP001497444"/>
    </source>
</evidence>
<organism evidence="1 2">
    <name type="scientific">Sphagnum jensenii</name>
    <dbReference type="NCBI Taxonomy" id="128206"/>
    <lineage>
        <taxon>Eukaryota</taxon>
        <taxon>Viridiplantae</taxon>
        <taxon>Streptophyta</taxon>
        <taxon>Embryophyta</taxon>
        <taxon>Bryophyta</taxon>
        <taxon>Sphagnophytina</taxon>
        <taxon>Sphagnopsida</taxon>
        <taxon>Sphagnales</taxon>
        <taxon>Sphagnaceae</taxon>
        <taxon>Sphagnum</taxon>
    </lineage>
</organism>
<sequence length="187" mass="21269">MPCNLSGRVTSSLQLLCVQIYGHRFLAIDTDREERRYSNCWTNGRPSDSVFIMGWEPKIVSEHEYKIKFAELIHEGKRPLEAAMNIFASEMRQDSYIRQKAIEYESDEVVRKELKRLKQIVPSPQELAVELISWARAEPEKKNAVPMIQLAAQLVGILGNTKTDSKDGQDKLASLAKMVLDSKAMVS</sequence>
<protein>
    <submittedName>
        <fullName evidence="1">Uncharacterized protein</fullName>
    </submittedName>
</protein>
<dbReference type="EMBL" id="CAXAQS010000080">
    <property type="protein sequence ID" value="CAK9250008.1"/>
    <property type="molecule type" value="Genomic_DNA"/>
</dbReference>
<name>A0ABP0V6E4_9BRYO</name>
<accession>A0ABP0V6E4</accession>
<reference evidence="1" key="1">
    <citation type="submission" date="2024-02" db="EMBL/GenBank/DDBJ databases">
        <authorList>
            <consortium name="ELIXIR-Norway"/>
            <consortium name="Elixir Norway"/>
        </authorList>
    </citation>
    <scope>NUCLEOTIDE SEQUENCE</scope>
</reference>
<comment type="caution">
    <text evidence="1">The sequence shown here is derived from an EMBL/GenBank/DDBJ whole genome shotgun (WGS) entry which is preliminary data.</text>
</comment>
<evidence type="ECO:0000313" key="1">
    <source>
        <dbReference type="EMBL" id="CAK9250008.1"/>
    </source>
</evidence>
<proteinExistence type="predicted"/>
<keyword evidence="2" id="KW-1185">Reference proteome</keyword>
<gene>
    <name evidence="1" type="ORF">CSSPJE1EN1_LOCUS25386</name>
</gene>
<dbReference type="Proteomes" id="UP001497444">
    <property type="component" value="Unassembled WGS sequence"/>
</dbReference>